<protein>
    <submittedName>
        <fullName evidence="2">Uncharacterized protein</fullName>
    </submittedName>
</protein>
<dbReference type="PANTHER" id="PTHR34444">
    <property type="entry name" value="LOC361192"/>
    <property type="match status" value="1"/>
</dbReference>
<feature type="region of interest" description="Disordered" evidence="1">
    <location>
        <begin position="1"/>
        <end position="30"/>
    </location>
</feature>
<accession>A0A9N7YT32</accession>
<gene>
    <name evidence="2" type="ORF">PLEPLA_LOCUS25080</name>
</gene>
<evidence type="ECO:0000256" key="1">
    <source>
        <dbReference type="SAM" id="MobiDB-lite"/>
    </source>
</evidence>
<sequence length="190" mass="21697">MYSSSEALKSRKQEASEGNTPDMTWRGYPRYPSNHTDATSVVSLNFYMNFAVKMDVSLQAQIKPLSTLSAFSYIPPRRGQPEDMSYFHQESKVPEMSMYDRVYHQAEGYDMKLHRDDRKHSKGRGLDINKEEKSRAVPVLSSSVYGHRPVPALDETGRQYVRVACVRTEFFMKNGIIWNVAEGYGSVAPL</sequence>
<comment type="caution">
    <text evidence="2">The sequence shown here is derived from an EMBL/GenBank/DDBJ whole genome shotgun (WGS) entry which is preliminary data.</text>
</comment>
<dbReference type="Proteomes" id="UP001153269">
    <property type="component" value="Unassembled WGS sequence"/>
</dbReference>
<dbReference type="AlphaFoldDB" id="A0A9N7YT32"/>
<dbReference type="InterPro" id="IPR027901">
    <property type="entry name" value="CFAP90"/>
</dbReference>
<proteinExistence type="predicted"/>
<evidence type="ECO:0000313" key="3">
    <source>
        <dbReference type="Proteomes" id="UP001153269"/>
    </source>
</evidence>
<organism evidence="2 3">
    <name type="scientific">Pleuronectes platessa</name>
    <name type="common">European plaice</name>
    <dbReference type="NCBI Taxonomy" id="8262"/>
    <lineage>
        <taxon>Eukaryota</taxon>
        <taxon>Metazoa</taxon>
        <taxon>Chordata</taxon>
        <taxon>Craniata</taxon>
        <taxon>Vertebrata</taxon>
        <taxon>Euteleostomi</taxon>
        <taxon>Actinopterygii</taxon>
        <taxon>Neopterygii</taxon>
        <taxon>Teleostei</taxon>
        <taxon>Neoteleostei</taxon>
        <taxon>Acanthomorphata</taxon>
        <taxon>Carangaria</taxon>
        <taxon>Pleuronectiformes</taxon>
        <taxon>Pleuronectoidei</taxon>
        <taxon>Pleuronectidae</taxon>
        <taxon>Pleuronectes</taxon>
    </lineage>
</organism>
<name>A0A9N7YT32_PLEPL</name>
<dbReference type="EMBL" id="CADEAL010001979">
    <property type="protein sequence ID" value="CAB1437047.1"/>
    <property type="molecule type" value="Genomic_DNA"/>
</dbReference>
<dbReference type="Pfam" id="PF15074">
    <property type="entry name" value="CFAP90"/>
    <property type="match status" value="1"/>
</dbReference>
<reference evidence="2" key="1">
    <citation type="submission" date="2020-03" db="EMBL/GenBank/DDBJ databases">
        <authorList>
            <person name="Weist P."/>
        </authorList>
    </citation>
    <scope>NUCLEOTIDE SEQUENCE</scope>
</reference>
<evidence type="ECO:0000313" key="2">
    <source>
        <dbReference type="EMBL" id="CAB1437047.1"/>
    </source>
</evidence>
<dbReference type="PANTHER" id="PTHR34444:SF1">
    <property type="entry name" value="CILIA- AND FLAGELLA-ASSOCIATED PROTEIN 90"/>
    <property type="match status" value="1"/>
</dbReference>
<keyword evidence="3" id="KW-1185">Reference proteome</keyword>